<proteinExistence type="predicted"/>
<dbReference type="Pfam" id="PF19258">
    <property type="entry name" value="KxYKxGKxW_sig"/>
    <property type="match status" value="1"/>
</dbReference>
<feature type="region of interest" description="Disordered" evidence="2">
    <location>
        <begin position="623"/>
        <end position="648"/>
    </location>
</feature>
<dbReference type="EMBL" id="VNHC01000002">
    <property type="protein sequence ID" value="TVV27946.1"/>
    <property type="molecule type" value="Genomic_DNA"/>
</dbReference>
<dbReference type="Proteomes" id="UP000320012">
    <property type="component" value="Unassembled WGS sequence"/>
</dbReference>
<feature type="region of interest" description="Disordered" evidence="2">
    <location>
        <begin position="670"/>
        <end position="709"/>
    </location>
</feature>
<organism evidence="3 4">
    <name type="scientific">Weissella cibaria</name>
    <dbReference type="NCBI Taxonomy" id="137591"/>
    <lineage>
        <taxon>Bacteria</taxon>
        <taxon>Bacillati</taxon>
        <taxon>Bacillota</taxon>
        <taxon>Bacilli</taxon>
        <taxon>Lactobacillales</taxon>
        <taxon>Lactobacillaceae</taxon>
        <taxon>Weissella</taxon>
    </lineage>
</organism>
<reference evidence="3 4" key="1">
    <citation type="submission" date="2019-07" db="EMBL/GenBank/DDBJ databases">
        <title>Genome sequence of Weissella cibaria GK1.</title>
        <authorList>
            <person name="Choi H.-J."/>
        </authorList>
    </citation>
    <scope>NUCLEOTIDE SEQUENCE [LARGE SCALE GENOMIC DNA]</scope>
    <source>
        <strain evidence="3 4">GK1</strain>
    </source>
</reference>
<dbReference type="RefSeq" id="WP_145464309.1">
    <property type="nucleotide sequence ID" value="NZ_VNHC01000002.1"/>
</dbReference>
<evidence type="ECO:0000256" key="2">
    <source>
        <dbReference type="SAM" id="MobiDB-lite"/>
    </source>
</evidence>
<feature type="compositionally biased region" description="Low complexity" evidence="2">
    <location>
        <begin position="630"/>
        <end position="648"/>
    </location>
</feature>
<evidence type="ECO:0000256" key="1">
    <source>
        <dbReference type="ARBA" id="ARBA00022729"/>
    </source>
</evidence>
<sequence>MNFKSFKALEPTQKHFKMYKDGKRWVVAGIFVAAVGMGGLMPVNVSADVTPAEQTVTSATVTTNQTVPTVDSASNLTVAATSVASTASTSATENSSAIASDELISNVSDQSSQSMVSSVVTSSSAVASSSISVQSSSQESGETSQSADSTVDLGVVDGDDQSAMAQVTATAQSLSAAHVPVSYAAVLPAATSSNVASSVAPAAKTVTSNVASDTKVSQETVGSHFTVVTSGATKSQAVMTTLTPAMASSLAMMASLAADSAKTVAGYNPVASATYASLVATASYYASLVATASYYASIAATNKSRSVYTLTTNKGQQGVLTFNKQVDMKANWTLNLELDLANLQDMNHVFGDFLGLTLLPVDPKVVATTGSNGGGLGIDGVKGAFAWGLDLNANNGDGITNLANTIAQAGFRLTAPENGTVIKAGTQLKSGFTAPDGTVYAANDVVKNDITYAAGALLPANINPDGTALTNTQAITDLVAQLGGHILGYTSYGNAIWTQYVGYHVGSGSDFMNHSVTTKTGMTADNFATDVQTAGSNDLGTAVTPNIVVPVTISYVANGDGTGVLTVQAVDGSYKQSMVVGAKNVATMALAIKAITGDSSSQMGVTLVDQGTAPAFTLINPTVVDKGGDVTTPSTLPASAPSSTASSSVSSAVSESSSATSSLATSSVSVASVAPATPVTPSSSARIDATTPKSAQSSKAESHQTHYNQTKVARTQLTEKTVVDRTVANVAFTNSKATHVATTTVQRMVVRSAVLQKLVAQLAHTNNSKQHDVLQAVNKLLAHSLAQGSRVRVAQLDDKAVVIEWATPNKSVNGVQRVARQVTTTTPVSMQSLLADGMKWTKANQTDTIVGEMPTLVVAIAQAIGMVALTIVPLSFAGFRLGDMQAPEQLPVADLKSVAMNYAPTTDLLAREADVPANWADWGTTYASFLDEEPADQLVAPAGTVNVNEAAYAERYADAVIAVDEAKMLLQEAIDDNATTRSLAEHGQAVSHALAAVVALNEAQRFMVAQQATQIADGRVTYQADDVWSQTLDHEPANMIAAPAGFANIDADDYEEAYIDHVLLLEDAKMALQEAMDDGATIGQVEQAVKHVENALSDIVALNVSQKFQQLQQAPATMNEMDGEATMEYNPVMSIVVPDGFTMQNQEQYEMAYIDQILAVDEAKMDLRELLDDEAETTRAQASVVNAVDAVAQLNAAQLIQPTA</sequence>
<evidence type="ECO:0008006" key="5">
    <source>
        <dbReference type="Google" id="ProtNLM"/>
    </source>
</evidence>
<dbReference type="AlphaFoldDB" id="A0A9Q8JIQ1"/>
<protein>
    <recommendedName>
        <fullName evidence="5">KxYKxGKxW signal peptide</fullName>
    </recommendedName>
</protein>
<dbReference type="InterPro" id="IPR022263">
    <property type="entry name" value="KxYKxGKxW"/>
</dbReference>
<evidence type="ECO:0000313" key="3">
    <source>
        <dbReference type="EMBL" id="TVV27946.1"/>
    </source>
</evidence>
<gene>
    <name evidence="3" type="ORF">FO435_08720</name>
</gene>
<dbReference type="Gene3D" id="2.60.120.200">
    <property type="match status" value="1"/>
</dbReference>
<accession>A0A9Q8JIQ1</accession>
<keyword evidence="1" id="KW-0732">Signal</keyword>
<feature type="compositionally biased region" description="Low complexity" evidence="2">
    <location>
        <begin position="670"/>
        <end position="685"/>
    </location>
</feature>
<comment type="caution">
    <text evidence="3">The sequence shown here is derived from an EMBL/GenBank/DDBJ whole genome shotgun (WGS) entry which is preliminary data.</text>
</comment>
<feature type="compositionally biased region" description="Polar residues" evidence="2">
    <location>
        <begin position="691"/>
        <end position="709"/>
    </location>
</feature>
<name>A0A9Q8JIQ1_9LACO</name>
<evidence type="ECO:0000313" key="4">
    <source>
        <dbReference type="Proteomes" id="UP000320012"/>
    </source>
</evidence>
<dbReference type="NCBIfam" id="TIGR03715">
    <property type="entry name" value="KxYKxGKxW"/>
    <property type="match status" value="1"/>
</dbReference>